<feature type="binding site" evidence="11">
    <location>
        <position position="151"/>
    </location>
    <ligand>
        <name>Ca(2+)</name>
        <dbReference type="ChEBI" id="CHEBI:29108"/>
        <label>3</label>
    </ligand>
</feature>
<evidence type="ECO:0000256" key="15">
    <source>
        <dbReference type="SAM" id="MobiDB-lite"/>
    </source>
</evidence>
<dbReference type="GO" id="GO:0005615">
    <property type="term" value="C:extracellular space"/>
    <property type="evidence" value="ECO:0000318"/>
    <property type="project" value="GO_Central"/>
</dbReference>
<dbReference type="FunFam" id="3.40.390.10:FF:000115">
    <property type="entry name" value="Matrix metallopeptidase 30"/>
    <property type="match status" value="1"/>
</dbReference>
<feature type="modified residue" description="Phosphotyrosine; by PKDCC" evidence="13">
    <location>
        <position position="373"/>
    </location>
</feature>
<keyword evidence="4" id="KW-0732">Signal</keyword>
<dbReference type="InterPro" id="IPR006026">
    <property type="entry name" value="Peptidase_Metallo"/>
</dbReference>
<feature type="binding site" evidence="10">
    <location>
        <position position="202"/>
    </location>
    <ligand>
        <name>Zn(2+)</name>
        <dbReference type="ChEBI" id="CHEBI:29105"/>
        <label>2</label>
        <note>catalytic</note>
    </ligand>
</feature>
<reference evidence="17 19" key="2">
    <citation type="journal article" date="2013" name="Nature">
        <title>Insights into bilaterian evolution from three spiralian genomes.</title>
        <authorList>
            <person name="Simakov O."/>
            <person name="Marletaz F."/>
            <person name="Cho S.J."/>
            <person name="Edsinger-Gonzales E."/>
            <person name="Havlak P."/>
            <person name="Hellsten U."/>
            <person name="Kuo D.H."/>
            <person name="Larsson T."/>
            <person name="Lv J."/>
            <person name="Arendt D."/>
            <person name="Savage R."/>
            <person name="Osoegawa K."/>
            <person name="de Jong P."/>
            <person name="Grimwood J."/>
            <person name="Chapman J.A."/>
            <person name="Shapiro H."/>
            <person name="Aerts A."/>
            <person name="Otillar R.P."/>
            <person name="Terry A.Y."/>
            <person name="Boore J.L."/>
            <person name="Grigoriev I.V."/>
            <person name="Lindberg D.R."/>
            <person name="Seaver E.C."/>
            <person name="Weisblat D.A."/>
            <person name="Putnam N.H."/>
            <person name="Rokhsar D.S."/>
        </authorList>
    </citation>
    <scope>NUCLEOTIDE SEQUENCE</scope>
</reference>
<organism evidence="18 19">
    <name type="scientific">Helobdella robusta</name>
    <name type="common">Californian leech</name>
    <dbReference type="NCBI Taxonomy" id="6412"/>
    <lineage>
        <taxon>Eukaryota</taxon>
        <taxon>Metazoa</taxon>
        <taxon>Spiralia</taxon>
        <taxon>Lophotrochozoa</taxon>
        <taxon>Annelida</taxon>
        <taxon>Clitellata</taxon>
        <taxon>Hirudinea</taxon>
        <taxon>Rhynchobdellida</taxon>
        <taxon>Glossiphoniidae</taxon>
        <taxon>Helobdella</taxon>
    </lineage>
</organism>
<sequence length="531" mass="60438">MNEEDVSSDERLASFKSSSSASSPFEKKFTAAIKNLQNMAGLPVTGIVDEATKKMMATPRCGVPDRIQSKRKKRYIRQGSSWRKNVVSYNLTKYSKTSALSQTMVNNIISKAFKIWQDEIDITFEASGLNPDIKISFEKRRHLRCSDAFDGPDGTLAHAYFPEFGGDLHFDDEEWWTDGVSHGKNLLQVAVHELGHSLGLEHSNHRGAIMFPYYQEYDPKFKLHEDDVKGIRAVYGEPSKKRTNAPQQPTTTTTTKTARFPWRQPTTTTAATTTKSNDHCQYDRIDAVTSIDSVIVVFKGNKVHLMTRQVVAPKVRVETYEVREIFPLYTGGTVKAAYTTNEQFGPTAGIHLFIFEGISKWQYTLDIQKKKFYFSKKFLLTSSEFLMLDGAFVSSKNNRLYLFLGSDYYRISPSSTGQIEKNYPKIIGKYWPGVPNNIDAVFSYTPNSVLFEKATYFFKGKMVYLFDFTLDKVSQTMTLNHFMGCSGSTQRSGRMVLYNSNYAAQPKLNLFLVTLLTFHLPVQKFLSILYF</sequence>
<feature type="binding site" evidence="11">
    <location>
        <position position="174"/>
    </location>
    <ligand>
        <name>Ca(2+)</name>
        <dbReference type="ChEBI" id="CHEBI:29108"/>
        <label>1</label>
    </ligand>
</feature>
<dbReference type="InterPro" id="IPR018486">
    <property type="entry name" value="Hemopexin_CS"/>
</dbReference>
<evidence type="ECO:0000256" key="4">
    <source>
        <dbReference type="ARBA" id="ARBA00022729"/>
    </source>
</evidence>
<dbReference type="SMART" id="SM00120">
    <property type="entry name" value="HX"/>
    <property type="match status" value="3"/>
</dbReference>
<dbReference type="Pfam" id="PF00045">
    <property type="entry name" value="Hemopexin"/>
    <property type="match status" value="1"/>
</dbReference>
<dbReference type="SUPFAM" id="SSF47090">
    <property type="entry name" value="PGBD-like"/>
    <property type="match status" value="1"/>
</dbReference>
<feature type="active site" evidence="9">
    <location>
        <position position="193"/>
    </location>
</feature>
<evidence type="ECO:0000256" key="13">
    <source>
        <dbReference type="PIRSR" id="PIRSR621190-4"/>
    </source>
</evidence>
<feature type="binding site" evidence="11">
    <location>
        <position position="172"/>
    </location>
    <ligand>
        <name>Ca(2+)</name>
        <dbReference type="ChEBI" id="CHEBI:29108"/>
        <label>1</label>
    </ligand>
</feature>
<feature type="binding site" evidence="11">
    <location>
        <position position="142"/>
    </location>
    <ligand>
        <name>Zn(2+)</name>
        <dbReference type="ChEBI" id="CHEBI:29105"/>
        <label>1</label>
    </ligand>
</feature>
<feature type="binding site" evidence="11">
    <location>
        <position position="132"/>
    </location>
    <ligand>
        <name>Ca(2+)</name>
        <dbReference type="ChEBI" id="CHEBI:29108"/>
        <label>2</label>
    </ligand>
</feature>
<keyword evidence="3 10" id="KW-0479">Metal-binding</keyword>
<dbReference type="PIRSF" id="PIRSF001191">
    <property type="entry name" value="Peptidase_M10A_matrix"/>
    <property type="match status" value="1"/>
</dbReference>
<dbReference type="SUPFAM" id="SSF50923">
    <property type="entry name" value="Hemopexin-like domain"/>
    <property type="match status" value="1"/>
</dbReference>
<dbReference type="OrthoDB" id="406838at2759"/>
<dbReference type="Gene3D" id="3.40.390.10">
    <property type="entry name" value="Collagenase (Catalytic Domain)"/>
    <property type="match status" value="1"/>
</dbReference>
<feature type="binding site" evidence="11">
    <location>
        <position position="286"/>
    </location>
    <ligand>
        <name>Ca(2+)</name>
        <dbReference type="ChEBI" id="CHEBI:29108"/>
        <label>4</label>
    </ligand>
</feature>
<evidence type="ECO:0000256" key="11">
    <source>
        <dbReference type="PIRSR" id="PIRSR621190-2"/>
    </source>
</evidence>
<dbReference type="InterPro" id="IPR001818">
    <property type="entry name" value="Pept_M10_metallopeptidase"/>
</dbReference>
<dbReference type="GO" id="GO:0004222">
    <property type="term" value="F:metalloendopeptidase activity"/>
    <property type="evidence" value="ECO:0000318"/>
    <property type="project" value="GO_Central"/>
</dbReference>
<dbReference type="CDD" id="cd04278">
    <property type="entry name" value="ZnMc_MMP"/>
    <property type="match status" value="1"/>
</dbReference>
<evidence type="ECO:0000256" key="1">
    <source>
        <dbReference type="ARBA" id="ARBA00010370"/>
    </source>
</evidence>
<feature type="binding site" evidence="11">
    <location>
        <position position="165"/>
    </location>
    <ligand>
        <name>Ca(2+)</name>
        <dbReference type="ChEBI" id="CHEBI:29108"/>
        <label>2</label>
    </ligand>
</feature>
<reference evidence="19" key="1">
    <citation type="submission" date="2012-12" db="EMBL/GenBank/DDBJ databases">
        <authorList>
            <person name="Hellsten U."/>
            <person name="Grimwood J."/>
            <person name="Chapman J.A."/>
            <person name="Shapiro H."/>
            <person name="Aerts A."/>
            <person name="Otillar R.P."/>
            <person name="Terry A.Y."/>
            <person name="Boore J.L."/>
            <person name="Simakov O."/>
            <person name="Marletaz F."/>
            <person name="Cho S.-J."/>
            <person name="Edsinger-Gonzales E."/>
            <person name="Havlak P."/>
            <person name="Kuo D.-H."/>
            <person name="Larsson T."/>
            <person name="Lv J."/>
            <person name="Arendt D."/>
            <person name="Savage R."/>
            <person name="Osoegawa K."/>
            <person name="de Jong P."/>
            <person name="Lindberg D.R."/>
            <person name="Seaver E.C."/>
            <person name="Weisblat D.A."/>
            <person name="Putnam N.H."/>
            <person name="Grigoriev I.V."/>
            <person name="Rokhsar D.S."/>
        </authorList>
    </citation>
    <scope>NUCLEOTIDE SEQUENCE</scope>
</reference>
<protein>
    <recommendedName>
        <fullName evidence="16">Peptidase metallopeptidase domain-containing protein</fullName>
    </recommendedName>
</protein>
<keyword evidence="2" id="KW-0645">Protease</keyword>
<feature type="binding site" evidence="11">
    <location>
        <position position="337"/>
    </location>
    <ligand>
        <name>Ca(2+)</name>
        <dbReference type="ChEBI" id="CHEBI:29108"/>
        <label>5</label>
    </ligand>
</feature>
<evidence type="ECO:0000256" key="2">
    <source>
        <dbReference type="ARBA" id="ARBA00022670"/>
    </source>
</evidence>
<comment type="similarity">
    <text evidence="1">Belongs to the peptidase M10A family.</text>
</comment>
<feature type="binding site" evidence="11">
    <location>
        <position position="158"/>
    </location>
    <ligand>
        <name>Zn(2+)</name>
        <dbReference type="ChEBI" id="CHEBI:29105"/>
        <label>1</label>
    </ligand>
</feature>
<evidence type="ECO:0000256" key="3">
    <source>
        <dbReference type="ARBA" id="ARBA00022723"/>
    </source>
</evidence>
<dbReference type="EnsemblMetazoa" id="HelroT108967">
    <property type="protein sequence ID" value="HelroP108967"/>
    <property type="gene ID" value="HelroG108967"/>
</dbReference>
<dbReference type="GeneID" id="20195046"/>
<feature type="compositionally biased region" description="Low complexity" evidence="15">
    <location>
        <begin position="14"/>
        <end position="24"/>
    </location>
</feature>
<dbReference type="Gene3D" id="2.110.10.10">
    <property type="entry name" value="Hemopexin-like domain"/>
    <property type="match status" value="1"/>
</dbReference>
<keyword evidence="12" id="KW-1015">Disulfide bond</keyword>
<evidence type="ECO:0000256" key="7">
    <source>
        <dbReference type="ARBA" id="ARBA00022837"/>
    </source>
</evidence>
<feature type="binding site" evidence="11">
    <location>
        <position position="169"/>
    </location>
    <ligand>
        <name>Zn(2+)</name>
        <dbReference type="ChEBI" id="CHEBI:29105"/>
        <label>1</label>
    </ligand>
</feature>
<evidence type="ECO:0000256" key="14">
    <source>
        <dbReference type="PROSITE-ProRule" id="PRU01011"/>
    </source>
</evidence>
<dbReference type="PROSITE" id="PS00024">
    <property type="entry name" value="HEMOPEXIN"/>
    <property type="match status" value="1"/>
</dbReference>
<dbReference type="EMBL" id="AMQM01002641">
    <property type="status" value="NOT_ANNOTATED_CDS"/>
    <property type="molecule type" value="Genomic_DNA"/>
</dbReference>
<feature type="disulfide bond" evidence="12">
    <location>
        <begin position="280"/>
        <end position="485"/>
    </location>
</feature>
<dbReference type="InterPro" id="IPR002477">
    <property type="entry name" value="Peptidoglycan-bd-like"/>
</dbReference>
<dbReference type="InterPro" id="IPR018487">
    <property type="entry name" value="Hemopexin-like_repeat"/>
</dbReference>
<dbReference type="PRINTS" id="PR00138">
    <property type="entry name" value="MATRIXIN"/>
</dbReference>
<feature type="region of interest" description="Disordered" evidence="15">
    <location>
        <begin position="1"/>
        <end position="24"/>
    </location>
</feature>
<dbReference type="OMA" id="PNIESTM"/>
<dbReference type="SMART" id="SM00235">
    <property type="entry name" value="ZnMc"/>
    <property type="match status" value="1"/>
</dbReference>
<dbReference type="PANTHER" id="PTHR10201:SF291">
    <property type="entry name" value="MATRIX METALLOPROTEINASE 1, ISOFORM C-RELATED"/>
    <property type="match status" value="1"/>
</dbReference>
<dbReference type="GO" id="GO:0030574">
    <property type="term" value="P:collagen catabolic process"/>
    <property type="evidence" value="ECO:0000318"/>
    <property type="project" value="GO_Central"/>
</dbReference>
<evidence type="ECO:0000256" key="10">
    <source>
        <dbReference type="PIRSR" id="PIRSR001191-2"/>
    </source>
</evidence>
<dbReference type="Pfam" id="PF00413">
    <property type="entry name" value="Peptidase_M10"/>
    <property type="match status" value="1"/>
</dbReference>
<reference evidence="18" key="3">
    <citation type="submission" date="2015-06" db="UniProtKB">
        <authorList>
            <consortium name="EnsemblMetazoa"/>
        </authorList>
    </citation>
    <scope>IDENTIFICATION</scope>
</reference>
<feature type="binding site" evidence="11">
    <location>
        <position position="441"/>
    </location>
    <ligand>
        <name>Ca(2+)</name>
        <dbReference type="ChEBI" id="CHEBI:29108"/>
        <label>5</label>
    </ligand>
</feature>
<feature type="binding site" evidence="11">
    <location>
        <position position="391"/>
    </location>
    <ligand>
        <name>Ca(2+)</name>
        <dbReference type="ChEBI" id="CHEBI:29108"/>
        <label>5</label>
    </ligand>
</feature>
<dbReference type="GO" id="GO:0030198">
    <property type="term" value="P:extracellular matrix organization"/>
    <property type="evidence" value="ECO:0000318"/>
    <property type="project" value="GO_Central"/>
</dbReference>
<dbReference type="PANTHER" id="PTHR10201">
    <property type="entry name" value="MATRIX METALLOPROTEINASE"/>
    <property type="match status" value="1"/>
</dbReference>
<feature type="repeat" description="Hemopexin" evidence="14">
    <location>
        <begin position="435"/>
        <end position="485"/>
    </location>
</feature>
<dbReference type="EMBL" id="KB095858">
    <property type="protein sequence ID" value="ESO10537.1"/>
    <property type="molecule type" value="Genomic_DNA"/>
</dbReference>
<dbReference type="eggNOG" id="KOG1565">
    <property type="taxonomic scope" value="Eukaryota"/>
</dbReference>
<feature type="binding site" evidence="11">
    <location>
        <position position="150"/>
    </location>
    <ligand>
        <name>Ca(2+)</name>
        <dbReference type="ChEBI" id="CHEBI:29108"/>
        <label>3</label>
    </ligand>
</feature>
<dbReference type="Proteomes" id="UP000015101">
    <property type="component" value="Unassembled WGS sequence"/>
</dbReference>
<evidence type="ECO:0000259" key="16">
    <source>
        <dbReference type="SMART" id="SM00235"/>
    </source>
</evidence>
<dbReference type="AlphaFoldDB" id="T1EEP4"/>
<name>T1EEP4_HELRO</name>
<feature type="binding site" evidence="10">
    <location>
        <position position="192"/>
    </location>
    <ligand>
        <name>Zn(2+)</name>
        <dbReference type="ChEBI" id="CHEBI:29105"/>
        <label>2</label>
        <note>catalytic</note>
    </ligand>
</feature>
<feature type="binding site" evidence="11">
    <location>
        <position position="210"/>
    </location>
    <ligand>
        <name>Zn(2+)</name>
        <dbReference type="ChEBI" id="CHEBI:29105"/>
        <label>2</label>
        <note>catalytic</note>
    </ligand>
</feature>
<evidence type="ECO:0000313" key="19">
    <source>
        <dbReference type="Proteomes" id="UP000015101"/>
    </source>
</evidence>
<evidence type="ECO:0000313" key="17">
    <source>
        <dbReference type="EMBL" id="ESO10537.1"/>
    </source>
</evidence>
<comment type="cofactor">
    <cofactor evidence="11">
        <name>Zn(2+)</name>
        <dbReference type="ChEBI" id="CHEBI:29105"/>
    </cofactor>
    <text evidence="11">Binds 2 Zn(2+) ions per subunit.</text>
</comment>
<feature type="binding site" evidence="11">
    <location>
        <position position="171"/>
    </location>
    <ligand>
        <name>Ca(2+)</name>
        <dbReference type="ChEBI" id="CHEBI:29108"/>
        <label>3</label>
    </ligand>
</feature>
<keyword evidence="19" id="KW-1185">Reference proteome</keyword>
<dbReference type="STRING" id="6412.T1EEP4"/>
<dbReference type="InterPro" id="IPR033739">
    <property type="entry name" value="M10A_MMP"/>
</dbReference>
<accession>T1EEP4</accession>
<feature type="binding site" evidence="11">
    <location>
        <position position="174"/>
    </location>
    <ligand>
        <name>Ca(2+)</name>
        <dbReference type="ChEBI" id="CHEBI:29108"/>
        <label>3</label>
    </ligand>
</feature>
<dbReference type="RefSeq" id="XP_009010806.1">
    <property type="nucleotide sequence ID" value="XM_009012558.1"/>
</dbReference>
<dbReference type="KEGG" id="hro:HELRODRAFT_108967"/>
<dbReference type="GO" id="GO:0031012">
    <property type="term" value="C:extracellular matrix"/>
    <property type="evidence" value="ECO:0007669"/>
    <property type="project" value="InterPro"/>
</dbReference>
<dbReference type="FunFam" id="2.110.10.10:FF:000024">
    <property type="entry name" value="Matrix metalloproteinase-16-like Protein"/>
    <property type="match status" value="1"/>
</dbReference>
<dbReference type="GO" id="GO:0006508">
    <property type="term" value="P:proteolysis"/>
    <property type="evidence" value="ECO:0007669"/>
    <property type="project" value="UniProtKB-KW"/>
</dbReference>
<dbReference type="SUPFAM" id="SSF55486">
    <property type="entry name" value="Metalloproteases ('zincins'), catalytic domain"/>
    <property type="match status" value="1"/>
</dbReference>
<dbReference type="InterPro" id="IPR036375">
    <property type="entry name" value="Hemopexin-like_dom_sf"/>
</dbReference>
<dbReference type="InterPro" id="IPR024079">
    <property type="entry name" value="MetalloPept_cat_dom_sf"/>
</dbReference>
<evidence type="ECO:0000256" key="8">
    <source>
        <dbReference type="ARBA" id="ARBA00023049"/>
    </source>
</evidence>
<feature type="binding site" evidence="11">
    <location>
        <position position="167"/>
    </location>
    <ligand>
        <name>Ca(2+)</name>
        <dbReference type="ChEBI" id="CHEBI:29108"/>
        <label>2</label>
    </ligand>
</feature>
<keyword evidence="7 11" id="KW-0106">Calcium</keyword>
<keyword evidence="8" id="KW-0482">Metalloprotease</keyword>
<dbReference type="InParanoid" id="T1EEP4"/>
<dbReference type="Pfam" id="PF01471">
    <property type="entry name" value="PG_binding_1"/>
    <property type="match status" value="1"/>
</dbReference>
<gene>
    <name evidence="18" type="primary">20195046</name>
    <name evidence="17" type="ORF">HELRODRAFT_108967</name>
</gene>
<feature type="binding site" description="in inhibited form" evidence="11">
    <location>
        <position position="61"/>
    </location>
    <ligand>
        <name>Zn(2+)</name>
        <dbReference type="ChEBI" id="CHEBI:29105"/>
        <label>2</label>
        <note>catalytic</note>
    </ligand>
</feature>
<dbReference type="InterPro" id="IPR021190">
    <property type="entry name" value="Pept_M10A"/>
</dbReference>
<feature type="domain" description="Peptidase metallopeptidase" evidence="16">
    <location>
        <begin position="78"/>
        <end position="237"/>
    </location>
</feature>
<evidence type="ECO:0000313" key="18">
    <source>
        <dbReference type="EnsemblMetazoa" id="HelroP108967"/>
    </source>
</evidence>
<dbReference type="HOGENOM" id="CLU_015489_8_3_1"/>
<feature type="repeat" description="Hemopexin" evidence="14">
    <location>
        <begin position="385"/>
        <end position="434"/>
    </location>
</feature>
<keyword evidence="6 10" id="KW-0862">Zinc</keyword>
<dbReference type="GO" id="GO:0008270">
    <property type="term" value="F:zinc ion binding"/>
    <property type="evidence" value="ECO:0007669"/>
    <property type="project" value="InterPro"/>
</dbReference>
<dbReference type="PROSITE" id="PS51642">
    <property type="entry name" value="HEMOPEXIN_2"/>
    <property type="match status" value="2"/>
</dbReference>
<dbReference type="CTD" id="20195046"/>
<proteinExistence type="inferred from homology"/>
<comment type="cofactor">
    <cofactor evidence="11">
        <name>Ca(2+)</name>
        <dbReference type="ChEBI" id="CHEBI:29108"/>
    </cofactor>
    <text evidence="11">Can bind about 5 Ca(2+) ions per subunit.</text>
</comment>
<feature type="binding site" evidence="11">
    <location>
        <position position="439"/>
    </location>
    <ligand>
        <name>Ca(2+)</name>
        <dbReference type="ChEBI" id="CHEBI:29108"/>
        <label>4</label>
    </ligand>
</feature>
<feature type="binding site" evidence="10">
    <location>
        <position position="196"/>
    </location>
    <ligand>
        <name>Zn(2+)</name>
        <dbReference type="ChEBI" id="CHEBI:29105"/>
        <label>2</label>
        <note>catalytic</note>
    </ligand>
</feature>
<evidence type="ECO:0000256" key="12">
    <source>
        <dbReference type="PIRSR" id="PIRSR621190-3"/>
    </source>
</evidence>
<evidence type="ECO:0000256" key="5">
    <source>
        <dbReference type="ARBA" id="ARBA00022801"/>
    </source>
</evidence>
<dbReference type="InterPro" id="IPR036365">
    <property type="entry name" value="PGBD-like_sf"/>
</dbReference>
<keyword evidence="5" id="KW-0378">Hydrolase</keyword>
<evidence type="ECO:0000256" key="6">
    <source>
        <dbReference type="ARBA" id="ARBA00022833"/>
    </source>
</evidence>
<evidence type="ECO:0000256" key="9">
    <source>
        <dbReference type="PIRSR" id="PIRSR001191-1"/>
    </source>
</evidence>